<protein>
    <submittedName>
        <fullName evidence="3">MBL fold metallo-hydrolase</fullName>
    </submittedName>
</protein>
<dbReference type="RefSeq" id="WP_332290109.1">
    <property type="nucleotide sequence ID" value="NZ_JAZIBG010000028.1"/>
</dbReference>
<dbReference type="SUPFAM" id="SSF55811">
    <property type="entry name" value="Nudix"/>
    <property type="match status" value="1"/>
</dbReference>
<dbReference type="PANTHER" id="PTHR23131:SF0">
    <property type="entry name" value="ENDORIBONUCLEASE LACTB2"/>
    <property type="match status" value="1"/>
</dbReference>
<dbReference type="SUPFAM" id="SSF56281">
    <property type="entry name" value="Metallo-hydrolase/oxidoreductase"/>
    <property type="match status" value="1"/>
</dbReference>
<dbReference type="InterPro" id="IPR050662">
    <property type="entry name" value="Sec-metab_biosynth-thioest"/>
</dbReference>
<dbReference type="Gene3D" id="3.90.79.10">
    <property type="entry name" value="Nucleoside Triphosphate Pyrophosphohydrolase"/>
    <property type="match status" value="1"/>
</dbReference>
<dbReference type="EMBL" id="JAZIBG010000028">
    <property type="protein sequence ID" value="MEF7615009.1"/>
    <property type="molecule type" value="Genomic_DNA"/>
</dbReference>
<dbReference type="PROSITE" id="PS51462">
    <property type="entry name" value="NUDIX"/>
    <property type="match status" value="1"/>
</dbReference>
<dbReference type="CDD" id="cd16278">
    <property type="entry name" value="metallo-hydrolase-like_MBL-fold"/>
    <property type="match status" value="1"/>
</dbReference>
<dbReference type="Gene3D" id="1.10.10.10">
    <property type="entry name" value="Winged helix-like DNA-binding domain superfamily/Winged helix DNA-binding domain"/>
    <property type="match status" value="1"/>
</dbReference>
<dbReference type="InterPro" id="IPR001279">
    <property type="entry name" value="Metallo-B-lactamas"/>
</dbReference>
<evidence type="ECO:0000256" key="1">
    <source>
        <dbReference type="SAM" id="MobiDB-lite"/>
    </source>
</evidence>
<dbReference type="Pfam" id="PF17778">
    <property type="entry name" value="WHD_BLACT"/>
    <property type="match status" value="1"/>
</dbReference>
<dbReference type="SMART" id="SM00849">
    <property type="entry name" value="Lactamase_B"/>
    <property type="match status" value="1"/>
</dbReference>
<dbReference type="InterPro" id="IPR036866">
    <property type="entry name" value="RibonucZ/Hydroxyglut_hydro"/>
</dbReference>
<feature type="region of interest" description="Disordered" evidence="1">
    <location>
        <begin position="1"/>
        <end position="20"/>
    </location>
</feature>
<dbReference type="Pfam" id="PF00753">
    <property type="entry name" value="Lactamase_B"/>
    <property type="match status" value="1"/>
</dbReference>
<name>A0AAW9Q6U8_9BURK</name>
<dbReference type="CDD" id="cd18870">
    <property type="entry name" value="NUDIX_AcylCoAdiphos_Nudt19"/>
    <property type="match status" value="1"/>
</dbReference>
<dbReference type="InterPro" id="IPR036388">
    <property type="entry name" value="WH-like_DNA-bd_sf"/>
</dbReference>
<dbReference type="InterPro" id="IPR000086">
    <property type="entry name" value="NUDIX_hydrolase_dom"/>
</dbReference>
<evidence type="ECO:0000313" key="4">
    <source>
        <dbReference type="Proteomes" id="UP001336250"/>
    </source>
</evidence>
<dbReference type="Proteomes" id="UP001336250">
    <property type="component" value="Unassembled WGS sequence"/>
</dbReference>
<dbReference type="GO" id="GO:0003824">
    <property type="term" value="F:catalytic activity"/>
    <property type="evidence" value="ECO:0007669"/>
    <property type="project" value="UniProtKB-ARBA"/>
</dbReference>
<reference evidence="3 4" key="1">
    <citation type="submission" date="2024-02" db="EMBL/GenBank/DDBJ databases">
        <title>Genome sequence of Aquincola sp. MAHUQ-54.</title>
        <authorList>
            <person name="Huq M.A."/>
        </authorList>
    </citation>
    <scope>NUCLEOTIDE SEQUENCE [LARGE SCALE GENOMIC DNA]</scope>
    <source>
        <strain evidence="3 4">MAHUQ-54</strain>
    </source>
</reference>
<dbReference type="AlphaFoldDB" id="A0AAW9Q6U8"/>
<proteinExistence type="predicted"/>
<dbReference type="Gene3D" id="3.60.15.10">
    <property type="entry name" value="Ribonuclease Z/Hydroxyacylglutathione hydrolase-like"/>
    <property type="match status" value="1"/>
</dbReference>
<sequence length="560" mass="60300">MFDALNRSAADPEGRPPRPSATIVVVRESPAGPEVLLLRRAERGDHNSGAWVFPGGLVDAGDAGCATCCDGVGEATANERLGVPRGGIDYYVAAVRECFEECGLLFARDASGAMVREDVVAGLDGYRAPLHRGETSLPELCRAQGLALALDALAYYAHWVTPLGMPKRFDTRFFVAEAPAGQAAMHDAAETVEHRWLRPADVLADRAAFRMLTPTLTTLELIARHPTAAGFLAWARALREVPTIQPRLGTGQQGRRPVTPDEPAWAEIGRLDPHGHGVACYDIQTGVPVRLSPHLIRVTAGNGSVMTGPGTNTYLVGGGPRNEWAVIDPGPSSAAHVQAVLAAAPGPIRQILVTHTHTDHSPATVALKAATQATVMGRVALHPMWQDPSFSPDRVLEGGERIAVDDGVTLRAIHTPGHASNHICYLLEEEKTLFTGDHVMQLSTVVINPPDGDMRAYIASLRELSTGEDLDWLAPGHGFLMARPRQAMEAIIAHRLRREAKVVEAMRRLGPSTVEQLLPAVYDDVPPRLHPVAMRSLQAHLLKLRDDAAAVEREAVWSLA</sequence>
<dbReference type="InterPro" id="IPR041516">
    <property type="entry name" value="LACTB2_WH"/>
</dbReference>
<organism evidence="3 4">
    <name type="scientific">Aquincola agrisoli</name>
    <dbReference type="NCBI Taxonomy" id="3119538"/>
    <lineage>
        <taxon>Bacteria</taxon>
        <taxon>Pseudomonadati</taxon>
        <taxon>Pseudomonadota</taxon>
        <taxon>Betaproteobacteria</taxon>
        <taxon>Burkholderiales</taxon>
        <taxon>Sphaerotilaceae</taxon>
        <taxon>Aquincola</taxon>
    </lineage>
</organism>
<gene>
    <name evidence="3" type="ORF">V4F39_13895</name>
</gene>
<evidence type="ECO:0000313" key="3">
    <source>
        <dbReference type="EMBL" id="MEF7615009.1"/>
    </source>
</evidence>
<comment type="caution">
    <text evidence="3">The sequence shown here is derived from an EMBL/GenBank/DDBJ whole genome shotgun (WGS) entry which is preliminary data.</text>
</comment>
<evidence type="ECO:0000259" key="2">
    <source>
        <dbReference type="PROSITE" id="PS51462"/>
    </source>
</evidence>
<dbReference type="PANTHER" id="PTHR23131">
    <property type="entry name" value="ENDORIBONUCLEASE LACTB2"/>
    <property type="match status" value="1"/>
</dbReference>
<keyword evidence="4" id="KW-1185">Reference proteome</keyword>
<dbReference type="InterPro" id="IPR015797">
    <property type="entry name" value="NUDIX_hydrolase-like_dom_sf"/>
</dbReference>
<feature type="domain" description="Nudix hydrolase" evidence="2">
    <location>
        <begin position="16"/>
        <end position="220"/>
    </location>
</feature>
<accession>A0AAW9Q6U8</accession>